<dbReference type="InterPro" id="IPR000146">
    <property type="entry name" value="FBPase_class-1"/>
</dbReference>
<dbReference type="GO" id="GO:0030388">
    <property type="term" value="P:fructose 1,6-bisphosphate metabolic process"/>
    <property type="evidence" value="ECO:0007669"/>
    <property type="project" value="TreeGrafter"/>
</dbReference>
<dbReference type="AlphaFoldDB" id="A0A9W8NFN1"/>
<evidence type="ECO:0000256" key="2">
    <source>
        <dbReference type="ARBA" id="ARBA00022801"/>
    </source>
</evidence>
<feature type="domain" description="Fructose-1-6-bisphosphatase class I N-terminal" evidence="5">
    <location>
        <begin position="15"/>
        <end position="79"/>
    </location>
</feature>
<keyword evidence="8" id="KW-1185">Reference proteome</keyword>
<dbReference type="Pfam" id="PF00316">
    <property type="entry name" value="FBPase"/>
    <property type="match status" value="1"/>
</dbReference>
<organism evidence="7 8">
    <name type="scientific">Xylaria arbuscula</name>
    <dbReference type="NCBI Taxonomy" id="114810"/>
    <lineage>
        <taxon>Eukaryota</taxon>
        <taxon>Fungi</taxon>
        <taxon>Dikarya</taxon>
        <taxon>Ascomycota</taxon>
        <taxon>Pezizomycotina</taxon>
        <taxon>Sordariomycetes</taxon>
        <taxon>Xylariomycetidae</taxon>
        <taxon>Xylariales</taxon>
        <taxon>Xylariaceae</taxon>
        <taxon>Xylaria</taxon>
    </lineage>
</organism>
<evidence type="ECO:0000259" key="6">
    <source>
        <dbReference type="Pfam" id="PF18913"/>
    </source>
</evidence>
<dbReference type="EMBL" id="JANPWZ010000697">
    <property type="protein sequence ID" value="KAJ3573238.1"/>
    <property type="molecule type" value="Genomic_DNA"/>
</dbReference>
<evidence type="ECO:0000313" key="8">
    <source>
        <dbReference type="Proteomes" id="UP001148614"/>
    </source>
</evidence>
<name>A0A9W8NFN1_9PEZI</name>
<feature type="domain" description="Fructose-1-6-bisphosphatase class 1 C-terminal" evidence="6">
    <location>
        <begin position="101"/>
        <end position="186"/>
    </location>
</feature>
<sequence>MSTTTTTDNNANADNNDDDVYAVAFDPLDGSSIIGPNWSVGSILGVWEGRSAVNQDPRKQVAAVLGVFGPRTAAVVAVRIPGREAGAVCLEVGLSGNDGRGGLVPDVVHALVKGHGVYLSPVTAGSKAKLRRAFELLPVALIVECAGGKAIDPANGQRILETPLANLDEKSGLVCGTAEEVEKVKVALLG</sequence>
<evidence type="ECO:0000256" key="1">
    <source>
        <dbReference type="ARBA" id="ARBA00010941"/>
    </source>
</evidence>
<dbReference type="Gene3D" id="3.30.540.10">
    <property type="entry name" value="Fructose-1,6-Bisphosphatase, subunit A, domain 1"/>
    <property type="match status" value="1"/>
</dbReference>
<dbReference type="GO" id="GO:0006002">
    <property type="term" value="P:fructose 6-phosphate metabolic process"/>
    <property type="evidence" value="ECO:0007669"/>
    <property type="project" value="TreeGrafter"/>
</dbReference>
<dbReference type="Gene3D" id="3.40.190.80">
    <property type="match status" value="1"/>
</dbReference>
<keyword evidence="3" id="KW-0119">Carbohydrate metabolism</keyword>
<dbReference type="GO" id="GO:0005737">
    <property type="term" value="C:cytoplasm"/>
    <property type="evidence" value="ECO:0007669"/>
    <property type="project" value="TreeGrafter"/>
</dbReference>
<keyword evidence="2" id="KW-0378">Hydrolase</keyword>
<dbReference type="Pfam" id="PF18913">
    <property type="entry name" value="FBPase_C"/>
    <property type="match status" value="1"/>
</dbReference>
<evidence type="ECO:0000259" key="5">
    <source>
        <dbReference type="Pfam" id="PF00316"/>
    </source>
</evidence>
<dbReference type="GO" id="GO:0005986">
    <property type="term" value="P:sucrose biosynthetic process"/>
    <property type="evidence" value="ECO:0007669"/>
    <property type="project" value="TreeGrafter"/>
</dbReference>
<dbReference type="SUPFAM" id="SSF56655">
    <property type="entry name" value="Carbohydrate phosphatase"/>
    <property type="match status" value="1"/>
</dbReference>
<dbReference type="VEuPathDB" id="FungiDB:F4678DRAFT_444696"/>
<dbReference type="Proteomes" id="UP001148614">
    <property type="component" value="Unassembled WGS sequence"/>
</dbReference>
<dbReference type="InterPro" id="IPR033391">
    <property type="entry name" value="FBPase_N"/>
</dbReference>
<comment type="similarity">
    <text evidence="1">Belongs to the FBPase class 1 family.</text>
</comment>
<comment type="pathway">
    <text evidence="4">Carbohydrate biosynthesis.</text>
</comment>
<protein>
    <submittedName>
        <fullName evidence="7">Uncharacterized protein</fullName>
    </submittedName>
</protein>
<evidence type="ECO:0000256" key="4">
    <source>
        <dbReference type="ARBA" id="ARBA00024331"/>
    </source>
</evidence>
<accession>A0A9W8NFN1</accession>
<dbReference type="GO" id="GO:0042132">
    <property type="term" value="F:fructose 1,6-bisphosphate 1-phosphatase activity"/>
    <property type="evidence" value="ECO:0007669"/>
    <property type="project" value="TreeGrafter"/>
</dbReference>
<proteinExistence type="inferred from homology"/>
<dbReference type="GO" id="GO:0006094">
    <property type="term" value="P:gluconeogenesis"/>
    <property type="evidence" value="ECO:0007669"/>
    <property type="project" value="TreeGrafter"/>
</dbReference>
<reference evidence="7" key="1">
    <citation type="submission" date="2022-07" db="EMBL/GenBank/DDBJ databases">
        <title>Genome Sequence of Xylaria arbuscula.</title>
        <authorList>
            <person name="Buettner E."/>
        </authorList>
    </citation>
    <scope>NUCLEOTIDE SEQUENCE</scope>
    <source>
        <strain evidence="7">VT107</strain>
    </source>
</reference>
<evidence type="ECO:0000313" key="7">
    <source>
        <dbReference type="EMBL" id="KAJ3573238.1"/>
    </source>
</evidence>
<gene>
    <name evidence="7" type="ORF">NPX13_g4774</name>
</gene>
<evidence type="ECO:0000256" key="3">
    <source>
        <dbReference type="ARBA" id="ARBA00023277"/>
    </source>
</evidence>
<dbReference type="PANTHER" id="PTHR11556:SF35">
    <property type="entry name" value="SEDOHEPTULOSE-1,7-BISPHOSPHATASE, CHLOROPLASTIC"/>
    <property type="match status" value="1"/>
</dbReference>
<dbReference type="InterPro" id="IPR044015">
    <property type="entry name" value="FBPase_C_dom"/>
</dbReference>
<comment type="caution">
    <text evidence="7">The sequence shown here is derived from an EMBL/GenBank/DDBJ whole genome shotgun (WGS) entry which is preliminary data.</text>
</comment>
<dbReference type="PANTHER" id="PTHR11556">
    <property type="entry name" value="FRUCTOSE-1,6-BISPHOSPHATASE-RELATED"/>
    <property type="match status" value="1"/>
</dbReference>
<dbReference type="GO" id="GO:0006000">
    <property type="term" value="P:fructose metabolic process"/>
    <property type="evidence" value="ECO:0007669"/>
    <property type="project" value="TreeGrafter"/>
</dbReference>